<dbReference type="InterPro" id="IPR025110">
    <property type="entry name" value="AMP-bd_C"/>
</dbReference>
<evidence type="ECO:0000259" key="4">
    <source>
        <dbReference type="Pfam" id="PF00501"/>
    </source>
</evidence>
<dbReference type="Gene3D" id="3.40.50.12780">
    <property type="entry name" value="N-terminal domain of ligase-like"/>
    <property type="match status" value="1"/>
</dbReference>
<keyword evidence="7" id="KW-1185">Reference proteome</keyword>
<accession>A0ABW6GK32</accession>
<organism evidence="6 7">
    <name type="scientific">Kitasatospora phosalacinea</name>
    <dbReference type="NCBI Taxonomy" id="2065"/>
    <lineage>
        <taxon>Bacteria</taxon>
        <taxon>Bacillati</taxon>
        <taxon>Actinomycetota</taxon>
        <taxon>Actinomycetes</taxon>
        <taxon>Kitasatosporales</taxon>
        <taxon>Streptomycetaceae</taxon>
        <taxon>Kitasatospora</taxon>
    </lineage>
</organism>
<evidence type="ECO:0000313" key="6">
    <source>
        <dbReference type="EMBL" id="MFE1353102.1"/>
    </source>
</evidence>
<evidence type="ECO:0000256" key="1">
    <source>
        <dbReference type="ARBA" id="ARBA00006432"/>
    </source>
</evidence>
<dbReference type="Pfam" id="PF13193">
    <property type="entry name" value="AMP-binding_C"/>
    <property type="match status" value="1"/>
</dbReference>
<name>A0ABW6GK32_9ACTN</name>
<dbReference type="Proteomes" id="UP001599542">
    <property type="component" value="Unassembled WGS sequence"/>
</dbReference>
<comment type="caution">
    <text evidence="6">The sequence shown here is derived from an EMBL/GenBank/DDBJ whole genome shotgun (WGS) entry which is preliminary data.</text>
</comment>
<feature type="domain" description="AMP-binding enzyme C-terminal" evidence="5">
    <location>
        <begin position="437"/>
        <end position="512"/>
    </location>
</feature>
<dbReference type="PROSITE" id="PS00455">
    <property type="entry name" value="AMP_BINDING"/>
    <property type="match status" value="1"/>
</dbReference>
<reference evidence="6 7" key="1">
    <citation type="submission" date="2024-09" db="EMBL/GenBank/DDBJ databases">
        <title>The Natural Products Discovery Center: Release of the First 8490 Sequenced Strains for Exploring Actinobacteria Biosynthetic Diversity.</title>
        <authorList>
            <person name="Kalkreuter E."/>
            <person name="Kautsar S.A."/>
            <person name="Yang D."/>
            <person name="Bader C.D."/>
            <person name="Teijaro C.N."/>
            <person name="Fluegel L."/>
            <person name="Davis C.M."/>
            <person name="Simpson J.R."/>
            <person name="Lauterbach L."/>
            <person name="Steele A.D."/>
            <person name="Gui C."/>
            <person name="Meng S."/>
            <person name="Li G."/>
            <person name="Viehrig K."/>
            <person name="Ye F."/>
            <person name="Su P."/>
            <person name="Kiefer A.F."/>
            <person name="Nichols A."/>
            <person name="Cepeda A.J."/>
            <person name="Yan W."/>
            <person name="Fan B."/>
            <person name="Jiang Y."/>
            <person name="Adhikari A."/>
            <person name="Zheng C.-J."/>
            <person name="Schuster L."/>
            <person name="Cowan T.M."/>
            <person name="Smanski M.J."/>
            <person name="Chevrette M.G."/>
            <person name="De Carvalho L.P.S."/>
            <person name="Shen B."/>
        </authorList>
    </citation>
    <scope>NUCLEOTIDE SEQUENCE [LARGE SCALE GENOMIC DNA]</scope>
    <source>
        <strain evidence="6 7">NPDC058753</strain>
    </source>
</reference>
<dbReference type="EMBL" id="JBHYPX010000024">
    <property type="protein sequence ID" value="MFE1353102.1"/>
    <property type="molecule type" value="Genomic_DNA"/>
</dbReference>
<keyword evidence="2" id="KW-0436">Ligase</keyword>
<protein>
    <submittedName>
        <fullName evidence="6">AMP-binding protein</fullName>
    </submittedName>
</protein>
<feature type="domain" description="AMP-dependent synthetase/ligase" evidence="4">
    <location>
        <begin position="29"/>
        <end position="386"/>
    </location>
</feature>
<dbReference type="RefSeq" id="WP_380326199.1">
    <property type="nucleotide sequence ID" value="NZ_JBHYPW010000032.1"/>
</dbReference>
<gene>
    <name evidence="6" type="ORF">ACFW6T_14075</name>
</gene>
<dbReference type="InterPro" id="IPR042099">
    <property type="entry name" value="ANL_N_sf"/>
</dbReference>
<comment type="similarity">
    <text evidence="1">Belongs to the ATP-dependent AMP-binding enzyme family.</text>
</comment>
<dbReference type="InterPro" id="IPR020845">
    <property type="entry name" value="AMP-binding_CS"/>
</dbReference>
<dbReference type="InterPro" id="IPR045851">
    <property type="entry name" value="AMP-bd_C_sf"/>
</dbReference>
<evidence type="ECO:0000256" key="3">
    <source>
        <dbReference type="SAM" id="Coils"/>
    </source>
</evidence>
<evidence type="ECO:0000313" key="7">
    <source>
        <dbReference type="Proteomes" id="UP001599542"/>
    </source>
</evidence>
<dbReference type="SUPFAM" id="SSF56801">
    <property type="entry name" value="Acetyl-CoA synthetase-like"/>
    <property type="match status" value="1"/>
</dbReference>
<dbReference type="PANTHER" id="PTHR24096">
    <property type="entry name" value="LONG-CHAIN-FATTY-ACID--COA LIGASE"/>
    <property type="match status" value="1"/>
</dbReference>
<sequence length="557" mass="58712">MVFHSDYPPVGPLDRPLHEAVLGDCATGEHADRPALVDGLTGRSVSYRELDAGSRRLAAGLAEAGVAEGDVVALFSPNSIAYPLALYGTTRTGAAVTPVDPLATAAELAGRLRDCDARWIVTTAALLPVARQAAAEHPVAEVFVCDEAAGHRSLADLAATGAPEPEPRIDPAADPAVLPYSSGTTGPPKGVVLTHRSLSTNLAQVDALLGPAPGERVLAVLPFSHAYGLTALLNRPLRARSTVVVLPRFDLEQFLATIQRHRIEAVHVTPPIVLALAKHPLVDRFDLSSVRYVLSAAAPLPAAPAAAAARRLGLPHLLQGYGLTELSPLTHLVPPGDPNPPVGTVGRLAPGTELRIRSLDAPHRDLGPGEDGELLFRGPQVMKGYLGKEPDTAATVDPDGWLHTGDVGRVDADGWLFVVDRVQELIGHGPHRVAPAELEALLLTHPSIADAAVVGVPDARGAEHPEAYVVPAFGCELAEQEVVEYVARRVAPHERVRAVEFLEAVPKSADGKVLRRELRARAARAEARAARAEARAARAVRAEARAAQRGRRPDGGA</sequence>
<dbReference type="Pfam" id="PF00501">
    <property type="entry name" value="AMP-binding"/>
    <property type="match status" value="1"/>
</dbReference>
<evidence type="ECO:0000259" key="5">
    <source>
        <dbReference type="Pfam" id="PF13193"/>
    </source>
</evidence>
<evidence type="ECO:0000256" key="2">
    <source>
        <dbReference type="ARBA" id="ARBA00022598"/>
    </source>
</evidence>
<proteinExistence type="inferred from homology"/>
<dbReference type="Gene3D" id="3.30.300.30">
    <property type="match status" value="1"/>
</dbReference>
<feature type="coiled-coil region" evidence="3">
    <location>
        <begin position="515"/>
        <end position="542"/>
    </location>
</feature>
<keyword evidence="3" id="KW-0175">Coiled coil</keyword>
<dbReference type="InterPro" id="IPR000873">
    <property type="entry name" value="AMP-dep_synth/lig_dom"/>
</dbReference>
<dbReference type="PANTHER" id="PTHR24096:SF149">
    <property type="entry name" value="AMP-BINDING DOMAIN-CONTAINING PROTEIN-RELATED"/>
    <property type="match status" value="1"/>
</dbReference>